<dbReference type="Proteomes" id="UP000017836">
    <property type="component" value="Unassembled WGS sequence"/>
</dbReference>
<gene>
    <name evidence="1" type="ORF">AMTR_s00105p00092360</name>
</gene>
<evidence type="ECO:0000313" key="2">
    <source>
        <dbReference type="Proteomes" id="UP000017836"/>
    </source>
</evidence>
<organism evidence="1 2">
    <name type="scientific">Amborella trichopoda</name>
    <dbReference type="NCBI Taxonomy" id="13333"/>
    <lineage>
        <taxon>Eukaryota</taxon>
        <taxon>Viridiplantae</taxon>
        <taxon>Streptophyta</taxon>
        <taxon>Embryophyta</taxon>
        <taxon>Tracheophyta</taxon>
        <taxon>Spermatophyta</taxon>
        <taxon>Magnoliopsida</taxon>
        <taxon>Amborellales</taxon>
        <taxon>Amborellaceae</taxon>
        <taxon>Amborella</taxon>
    </lineage>
</organism>
<keyword evidence="2" id="KW-1185">Reference proteome</keyword>
<reference evidence="2" key="1">
    <citation type="journal article" date="2013" name="Science">
        <title>The Amborella genome and the evolution of flowering plants.</title>
        <authorList>
            <consortium name="Amborella Genome Project"/>
        </authorList>
    </citation>
    <scope>NUCLEOTIDE SEQUENCE [LARGE SCALE GENOMIC DNA]</scope>
</reference>
<sequence>MTSFPFKVWELGDRDEGHFEEYGKNSSLYNGLLVTREKNSDIDPSLLRGETALVSSTDPLTRPRETRALVLREHLSIFVLENELSLPLSPKLYLGT</sequence>
<accession>W1NZC2</accession>
<dbReference type="AlphaFoldDB" id="W1NZC2"/>
<dbReference type="Gramene" id="ERN00060">
    <property type="protein sequence ID" value="ERN00060"/>
    <property type="gene ID" value="AMTR_s00105p00092360"/>
</dbReference>
<protein>
    <submittedName>
        <fullName evidence="1">Uncharacterized protein</fullName>
    </submittedName>
</protein>
<dbReference type="HOGENOM" id="CLU_2362552_0_0_1"/>
<name>W1NZC2_AMBTC</name>
<proteinExistence type="predicted"/>
<evidence type="ECO:0000313" key="1">
    <source>
        <dbReference type="EMBL" id="ERN00060.1"/>
    </source>
</evidence>
<dbReference type="EMBL" id="KI394961">
    <property type="protein sequence ID" value="ERN00060.1"/>
    <property type="molecule type" value="Genomic_DNA"/>
</dbReference>